<dbReference type="Proteomes" id="UP000243876">
    <property type="component" value="Unassembled WGS sequence"/>
</dbReference>
<evidence type="ECO:0000256" key="1">
    <source>
        <dbReference type="ARBA" id="ARBA00003474"/>
    </source>
</evidence>
<keyword evidence="4" id="KW-0479">Metal-binding</keyword>
<evidence type="ECO:0000313" key="10">
    <source>
        <dbReference type="Proteomes" id="UP000243876"/>
    </source>
</evidence>
<dbReference type="InterPro" id="IPR036671">
    <property type="entry name" value="DPH_MB_sf"/>
</dbReference>
<comment type="function">
    <text evidence="1">Required for the first step of diphthamide biosynthesis, the transfer of 3-amino-3-carboxypropyl from S-adenosyl-L-methionine to a histidine residue. Diphthamide is a post-translational modification of histidine which occurs in elongation factor 2.</text>
</comment>
<keyword evidence="6" id="KW-0408">Iron</keyword>
<dbReference type="Gene3D" id="3.10.660.10">
    <property type="entry name" value="DPH Zinc finger"/>
    <property type="match status" value="1"/>
</dbReference>
<dbReference type="SUPFAM" id="SSF46565">
    <property type="entry name" value="Chaperone J-domain"/>
    <property type="match status" value="1"/>
</dbReference>
<keyword evidence="10" id="KW-1185">Reference proteome</keyword>
<dbReference type="GO" id="GO:0017183">
    <property type="term" value="P:protein histidyl modification to diphthamide"/>
    <property type="evidence" value="ECO:0007669"/>
    <property type="project" value="UniProtKB-UniPathway"/>
</dbReference>
<sequence length="195" mass="21322">MDTRPVRHPGATSKPRTFAKLASHAAPHALAHIDLYARLGLSSSASGADIKIAYRALILRLHPDRNAHPAGQELVNEGVTAEEINEAWEVLGDGDRRQTYDAARRAHLAASRPQAHAYAVSLSLDLFEPHFVSSTSAFPSGTADDPEPEFYTHPCRCSSQFKITREQLEAGVEVVGCEGCSERCRVEYEVVEDEA</sequence>
<dbReference type="PROSITE" id="PS51074">
    <property type="entry name" value="DPH_MB"/>
    <property type="match status" value="1"/>
</dbReference>
<dbReference type="InterPro" id="IPR001623">
    <property type="entry name" value="DnaJ_domain"/>
</dbReference>
<dbReference type="AlphaFoldDB" id="A0A0D6EPJ4"/>
<feature type="domain" description="DPH-type MB" evidence="8">
    <location>
        <begin position="118"/>
        <end position="189"/>
    </location>
</feature>
<dbReference type="PRINTS" id="PR00625">
    <property type="entry name" value="JDOMAIN"/>
</dbReference>
<evidence type="ECO:0000256" key="4">
    <source>
        <dbReference type="ARBA" id="ARBA00022723"/>
    </source>
</evidence>
<evidence type="ECO:0000256" key="6">
    <source>
        <dbReference type="ARBA" id="ARBA00023004"/>
    </source>
</evidence>
<dbReference type="SUPFAM" id="SSF144217">
    <property type="entry name" value="CSL zinc finger"/>
    <property type="match status" value="1"/>
</dbReference>
<accession>A0A0D6EPJ4</accession>
<dbReference type="UniPathway" id="UPA00559"/>
<keyword evidence="5" id="KW-0862">Zinc</keyword>
<reference evidence="10" key="1">
    <citation type="submission" date="2015-02" db="EMBL/GenBank/DDBJ databases">
        <authorList>
            <person name="Gon?alves P."/>
        </authorList>
    </citation>
    <scope>NUCLEOTIDE SEQUENCE [LARGE SCALE GENOMIC DNA]</scope>
</reference>
<protein>
    <recommendedName>
        <fullName evidence="3">Diphthamide biosynthesis protein 4</fullName>
    </recommendedName>
</protein>
<dbReference type="Gene3D" id="1.10.287.110">
    <property type="entry name" value="DnaJ domain"/>
    <property type="match status" value="1"/>
</dbReference>
<dbReference type="Pfam" id="PF05207">
    <property type="entry name" value="Zn_ribbon_CSL"/>
    <property type="match status" value="1"/>
</dbReference>
<comment type="similarity">
    <text evidence="2">Belongs to the DPH4 family.</text>
</comment>
<evidence type="ECO:0000256" key="2">
    <source>
        <dbReference type="ARBA" id="ARBA00006169"/>
    </source>
</evidence>
<dbReference type="PROSITE" id="PS50076">
    <property type="entry name" value="DNAJ_2"/>
    <property type="match status" value="1"/>
</dbReference>
<dbReference type="SMART" id="SM00271">
    <property type="entry name" value="DnaJ"/>
    <property type="match status" value="1"/>
</dbReference>
<dbReference type="PANTHER" id="PTHR45255:SF1">
    <property type="entry name" value="DNAJ HOMOLOG SUBFAMILY C MEMBER 24"/>
    <property type="match status" value="1"/>
</dbReference>
<dbReference type="GO" id="GO:0001671">
    <property type="term" value="F:ATPase activator activity"/>
    <property type="evidence" value="ECO:0007669"/>
    <property type="project" value="TreeGrafter"/>
</dbReference>
<dbReference type="CDD" id="cd06257">
    <property type="entry name" value="DnaJ"/>
    <property type="match status" value="1"/>
</dbReference>
<organism evidence="9 10">
    <name type="scientific">Sporidiobolus salmonicolor</name>
    <name type="common">Yeast-like fungus</name>
    <name type="synonym">Sporobolomyces salmonicolor</name>
    <dbReference type="NCBI Taxonomy" id="5005"/>
    <lineage>
        <taxon>Eukaryota</taxon>
        <taxon>Fungi</taxon>
        <taxon>Dikarya</taxon>
        <taxon>Basidiomycota</taxon>
        <taxon>Pucciniomycotina</taxon>
        <taxon>Microbotryomycetes</taxon>
        <taxon>Sporidiobolales</taxon>
        <taxon>Sporidiobolaceae</taxon>
        <taxon>Sporobolomyces</taxon>
    </lineage>
</organism>
<dbReference type="EMBL" id="CENE01000019">
    <property type="protein sequence ID" value="CEQ41997.1"/>
    <property type="molecule type" value="Genomic_DNA"/>
</dbReference>
<dbReference type="InterPro" id="IPR007872">
    <property type="entry name" value="DPH_MB_dom"/>
</dbReference>
<gene>
    <name evidence="9" type="primary">SPOSA6832_03743</name>
</gene>
<evidence type="ECO:0000256" key="5">
    <source>
        <dbReference type="ARBA" id="ARBA00022833"/>
    </source>
</evidence>
<dbReference type="InterPro" id="IPR036869">
    <property type="entry name" value="J_dom_sf"/>
</dbReference>
<evidence type="ECO:0000256" key="3">
    <source>
        <dbReference type="ARBA" id="ARBA00021797"/>
    </source>
</evidence>
<evidence type="ECO:0000259" key="8">
    <source>
        <dbReference type="PROSITE" id="PS51074"/>
    </source>
</evidence>
<proteinExistence type="inferred from homology"/>
<dbReference type="OrthoDB" id="445556at2759"/>
<evidence type="ECO:0000259" key="7">
    <source>
        <dbReference type="PROSITE" id="PS50076"/>
    </source>
</evidence>
<dbReference type="Pfam" id="PF00226">
    <property type="entry name" value="DnaJ"/>
    <property type="match status" value="1"/>
</dbReference>
<dbReference type="GO" id="GO:0008198">
    <property type="term" value="F:ferrous iron binding"/>
    <property type="evidence" value="ECO:0007669"/>
    <property type="project" value="TreeGrafter"/>
</dbReference>
<feature type="domain" description="J" evidence="7">
    <location>
        <begin position="34"/>
        <end position="104"/>
    </location>
</feature>
<dbReference type="PANTHER" id="PTHR45255">
    <property type="entry name" value="DNAJ HOMOLOG SUBFAMILY C MEMBER 24"/>
    <property type="match status" value="1"/>
</dbReference>
<name>A0A0D6EPJ4_SPOSA</name>
<evidence type="ECO:0000313" key="9">
    <source>
        <dbReference type="EMBL" id="CEQ41997.1"/>
    </source>
</evidence>